<dbReference type="GO" id="GO:0005886">
    <property type="term" value="C:plasma membrane"/>
    <property type="evidence" value="ECO:0007669"/>
    <property type="project" value="UniProtKB-SubCell"/>
</dbReference>
<dbReference type="InterPro" id="IPR003760">
    <property type="entry name" value="PnrA-like"/>
</dbReference>
<keyword evidence="9" id="KW-1185">Reference proteome</keyword>
<reference evidence="9" key="1">
    <citation type="submission" date="2010-03" db="EMBL/GenBank/DDBJ databases">
        <title>The complete genome of Mycoplasma crocodyli MP145.</title>
        <authorList>
            <person name="Glass J.I."/>
            <person name="Durkin A.S."/>
            <person name="Hostetler J."/>
            <person name="Jackson J."/>
            <person name="Johnson J."/>
            <person name="May M.A."/>
            <person name="Paralanov V."/>
            <person name="Radune D."/>
            <person name="Szczypinski B."/>
            <person name="Brown D.R."/>
        </authorList>
    </citation>
    <scope>NUCLEOTIDE SEQUENCE [LARGE SCALE GENOMIC DNA]</scope>
    <source>
        <strain evidence="9">ATCC 51981 / MP145</strain>
    </source>
</reference>
<name>D5E5K6_MYCCM</name>
<dbReference type="PRINTS" id="PR01733">
    <property type="entry name" value="LIPPROTEIN48"/>
</dbReference>
<evidence type="ECO:0000313" key="9">
    <source>
        <dbReference type="Proteomes" id="UP000001845"/>
    </source>
</evidence>
<evidence type="ECO:0000259" key="7">
    <source>
        <dbReference type="Pfam" id="PF02608"/>
    </source>
</evidence>
<keyword evidence="3 6" id="KW-0732">Signal</keyword>
<dbReference type="RefSeq" id="WP_013054693.1">
    <property type="nucleotide sequence ID" value="NC_014014.1"/>
</dbReference>
<sequence>MIKNKKLLLTLGSVSLLTVASMTAISCGNKTLQTAPDKLETKIGDVKLEGGEKLEAVDKKSVIMITDAGRINDKSFNQSTYEGGWLAANQYGMLKNFMHLIPGDDSKIEAQYIDALSNKMNVWLLSGFKHADPISNFYKKYNADMIKNKSIIVGTDYIPAVPEGYGIGLTFKVEQSAYIVGYAAADFLAKKYPDAKDAEKRSVYAFGGGLFDGVTGFIRGFYEGIRAYNKAHTDKKTKIILTQDKVDLASGFVPGDAMTASVTAAITSKASIILPVAGPATGELLEKMKGAEFNDKLVIGVDVDQSLSYESHKTKFFSSITKRIAQGNYDIASELYAGKDKYKIIKGFEVGVKSVVVNGDYANNLVGFAPTQVAGEDKVKAEAALKEAETNFKAIKDIPTTLDDKRYLEAVNAKDKGVSLLNYLKTLAQNANEGK</sequence>
<feature type="chain" id="PRO_5003070894" evidence="6">
    <location>
        <begin position="25"/>
        <end position="435"/>
    </location>
</feature>
<dbReference type="PROSITE" id="PS51257">
    <property type="entry name" value="PROKAR_LIPOPROTEIN"/>
    <property type="match status" value="1"/>
</dbReference>
<protein>
    <submittedName>
        <fullName evidence="8">Putative sugar ABC transporter substrate-binding lipoprotein p48</fullName>
    </submittedName>
</protein>
<keyword evidence="4" id="KW-0472">Membrane</keyword>
<feature type="domain" description="ABC transporter substrate-binding protein PnrA-like" evidence="7">
    <location>
        <begin position="60"/>
        <end position="338"/>
    </location>
</feature>
<dbReference type="HOGENOM" id="CLU_027135_0_0_14"/>
<dbReference type="EMBL" id="CP001991">
    <property type="protein sequence ID" value="ADE19917.1"/>
    <property type="molecule type" value="Genomic_DNA"/>
</dbReference>
<evidence type="ECO:0000256" key="6">
    <source>
        <dbReference type="SAM" id="SignalP"/>
    </source>
</evidence>
<reference evidence="8 9" key="3">
    <citation type="journal article" date="2011" name="J. Bacteriol.">
        <title>Genome sequences of Mycoplasma alligatoris A21JP2T and Mycoplasma crocodyli MP145T.</title>
        <authorList>
            <person name="Brown D.R."/>
            <person name="Farmerie W.G."/>
            <person name="May M."/>
            <person name="Benders G.A."/>
            <person name="Durkin A.S."/>
            <person name="Hlavinka K."/>
            <person name="Hostetler J."/>
            <person name="Jackson J."/>
            <person name="Johnson J."/>
            <person name="Miller R.H."/>
            <person name="Paralanov V."/>
            <person name="Radune D."/>
            <person name="Szczypinski B."/>
            <person name="Glass J.I."/>
        </authorList>
    </citation>
    <scope>NUCLEOTIDE SEQUENCE [LARGE SCALE GENOMIC DNA]</scope>
    <source>
        <strain evidence="9">ATCC 51981 / MP145</strain>
    </source>
</reference>
<evidence type="ECO:0000256" key="4">
    <source>
        <dbReference type="ARBA" id="ARBA00023136"/>
    </source>
</evidence>
<evidence type="ECO:0000256" key="5">
    <source>
        <dbReference type="ARBA" id="ARBA00023288"/>
    </source>
</evidence>
<dbReference type="Proteomes" id="UP000001845">
    <property type="component" value="Chromosome"/>
</dbReference>
<dbReference type="InterPro" id="IPR008107">
    <property type="entry name" value="Mycoplasma_p48"/>
</dbReference>
<dbReference type="STRING" id="512564.MCRO_0417"/>
<gene>
    <name evidence="8" type="ordered locus">MCRO_0417</name>
</gene>
<keyword evidence="5 8" id="KW-0449">Lipoprotein</keyword>
<dbReference type="OrthoDB" id="9769871at2"/>
<evidence type="ECO:0000256" key="3">
    <source>
        <dbReference type="ARBA" id="ARBA00022729"/>
    </source>
</evidence>
<dbReference type="Gene3D" id="3.40.50.2300">
    <property type="match status" value="2"/>
</dbReference>
<evidence type="ECO:0000256" key="1">
    <source>
        <dbReference type="ARBA" id="ARBA00004236"/>
    </source>
</evidence>
<dbReference type="KEGG" id="mcd:MCRO_0417"/>
<dbReference type="eggNOG" id="COG1744">
    <property type="taxonomic scope" value="Bacteria"/>
</dbReference>
<organism evidence="8 9">
    <name type="scientific">Mycoplasma crocodyli (strain ATCC 51981 / MP145)</name>
    <dbReference type="NCBI Taxonomy" id="512564"/>
    <lineage>
        <taxon>Bacteria</taxon>
        <taxon>Bacillati</taxon>
        <taxon>Mycoplasmatota</taxon>
        <taxon>Mollicutes</taxon>
        <taxon>Mycoplasmataceae</taxon>
        <taxon>Mycoplasma</taxon>
    </lineage>
</organism>
<dbReference type="PANTHER" id="PTHR34296:SF2">
    <property type="entry name" value="ABC TRANSPORTER GUANOSINE-BINDING PROTEIN NUPN"/>
    <property type="match status" value="1"/>
</dbReference>
<dbReference type="Pfam" id="PF02608">
    <property type="entry name" value="Bmp"/>
    <property type="match status" value="1"/>
</dbReference>
<dbReference type="AlphaFoldDB" id="D5E5K6"/>
<comment type="subcellular location">
    <subcellularLocation>
        <location evidence="1">Cell membrane</location>
    </subcellularLocation>
</comment>
<dbReference type="PANTHER" id="PTHR34296">
    <property type="entry name" value="TRANSCRIPTIONAL ACTIVATOR PROTEIN MED"/>
    <property type="match status" value="1"/>
</dbReference>
<evidence type="ECO:0000313" key="8">
    <source>
        <dbReference type="EMBL" id="ADE19917.1"/>
    </source>
</evidence>
<keyword evidence="2" id="KW-1003">Cell membrane</keyword>
<proteinExistence type="predicted"/>
<evidence type="ECO:0000256" key="2">
    <source>
        <dbReference type="ARBA" id="ARBA00022475"/>
    </source>
</evidence>
<dbReference type="InterPro" id="IPR050957">
    <property type="entry name" value="BMP_lipoprotein"/>
</dbReference>
<reference key="2">
    <citation type="submission" date="2010-03" db="EMBL/GenBank/DDBJ databases">
        <authorList>
            <person name="Ma Z."/>
            <person name="Wang X."/>
            <person name="Liu H."/>
        </authorList>
    </citation>
    <scope>NUCLEOTIDE SEQUENCE</scope>
    <source>
        <strain>MP145</strain>
    </source>
</reference>
<accession>D5E5K6</accession>
<feature type="signal peptide" evidence="6">
    <location>
        <begin position="1"/>
        <end position="24"/>
    </location>
</feature>